<dbReference type="PROSITE" id="PS00086">
    <property type="entry name" value="CYTOCHROME_P450"/>
    <property type="match status" value="1"/>
</dbReference>
<keyword evidence="6 10" id="KW-0560">Oxidoreductase</keyword>
<dbReference type="PRINTS" id="PR00463">
    <property type="entry name" value="EP450I"/>
</dbReference>
<dbReference type="PANTHER" id="PTHR24305:SF29">
    <property type="entry name" value="BENZOATE-PARA-HYDROXYLASE"/>
    <property type="match status" value="1"/>
</dbReference>
<gene>
    <name evidence="11" type="ORF">RhiXN_10260</name>
</gene>
<dbReference type="PRINTS" id="PR00385">
    <property type="entry name" value="P450"/>
</dbReference>
<dbReference type="RefSeq" id="XP_043184173.1">
    <property type="nucleotide sequence ID" value="XM_043330076.1"/>
</dbReference>
<dbReference type="InterPro" id="IPR017972">
    <property type="entry name" value="Cyt_P450_CS"/>
</dbReference>
<keyword evidence="7 9" id="KW-0408">Iron</keyword>
<dbReference type="InterPro" id="IPR050121">
    <property type="entry name" value="Cytochrome_P450_monoxygenase"/>
</dbReference>
<feature type="binding site" description="axial binding residue" evidence="9">
    <location>
        <position position="311"/>
    </location>
    <ligand>
        <name>heme</name>
        <dbReference type="ChEBI" id="CHEBI:30413"/>
    </ligand>
    <ligandPart>
        <name>Fe</name>
        <dbReference type="ChEBI" id="CHEBI:18248"/>
    </ligandPart>
</feature>
<evidence type="ECO:0000313" key="11">
    <source>
        <dbReference type="EMBL" id="QRW23936.1"/>
    </source>
</evidence>
<dbReference type="InterPro" id="IPR036396">
    <property type="entry name" value="Cyt_P450_sf"/>
</dbReference>
<evidence type="ECO:0000256" key="3">
    <source>
        <dbReference type="ARBA" id="ARBA00010617"/>
    </source>
</evidence>
<evidence type="ECO:0000256" key="6">
    <source>
        <dbReference type="ARBA" id="ARBA00023002"/>
    </source>
</evidence>
<dbReference type="GO" id="GO:0004497">
    <property type="term" value="F:monooxygenase activity"/>
    <property type="evidence" value="ECO:0007669"/>
    <property type="project" value="UniProtKB-KW"/>
</dbReference>
<evidence type="ECO:0000256" key="2">
    <source>
        <dbReference type="ARBA" id="ARBA00005179"/>
    </source>
</evidence>
<dbReference type="InterPro" id="IPR002401">
    <property type="entry name" value="Cyt_P450_E_grp-I"/>
</dbReference>
<evidence type="ECO:0000256" key="5">
    <source>
        <dbReference type="ARBA" id="ARBA00022723"/>
    </source>
</evidence>
<keyword evidence="8 10" id="KW-0503">Monooxygenase</keyword>
<dbReference type="KEGG" id="rsx:RhiXN_10260"/>
<dbReference type="GeneID" id="67032539"/>
<protein>
    <submittedName>
        <fullName evidence="11">Cytochrome P450 family protein</fullName>
    </submittedName>
</protein>
<proteinExistence type="inferred from homology"/>
<comment type="pathway">
    <text evidence="2">Secondary metabolite biosynthesis.</text>
</comment>
<evidence type="ECO:0000256" key="8">
    <source>
        <dbReference type="ARBA" id="ARBA00023033"/>
    </source>
</evidence>
<sequence>MPITFDYKFASYQGKFVRIGPNHISIADPNALERVGCIRPLEWVLKSEFYEAFRIGRQDDVFTTQKKASHTTKRKRIANIFSAQNVQAFEPRVRTHVERLCAQLDLRCEQAMKGISGFNWEARGGQAVINMVLNGKRNGAAEGDGGSENRGVDLLDKLFEVKIYDGSPLSREEIDSEALVTIGAGSDTTSNSLSALCYHVASDARIKQKLQEELDSAFASTQKDVNDFASFEEIKNLPYLNACIKEAPVAFYFAGETFKEGSVISVPSYTTNRSNVWGSDAEMYRPERWLEDGSESLNKYYFAFSTGPRACIGRNLAHMDMMLSSAAFFRRYDVDLATPTTKLEIKEGFVRETVRCEVAIKRRI</sequence>
<keyword evidence="4 9" id="KW-0349">Heme</keyword>
<evidence type="ECO:0000256" key="4">
    <source>
        <dbReference type="ARBA" id="ARBA00022617"/>
    </source>
</evidence>
<dbReference type="PANTHER" id="PTHR24305">
    <property type="entry name" value="CYTOCHROME P450"/>
    <property type="match status" value="1"/>
</dbReference>
<dbReference type="GO" id="GO:0020037">
    <property type="term" value="F:heme binding"/>
    <property type="evidence" value="ECO:0007669"/>
    <property type="project" value="InterPro"/>
</dbReference>
<evidence type="ECO:0000256" key="1">
    <source>
        <dbReference type="ARBA" id="ARBA00001971"/>
    </source>
</evidence>
<dbReference type="Gene3D" id="1.10.630.10">
    <property type="entry name" value="Cytochrome P450"/>
    <property type="match status" value="2"/>
</dbReference>
<dbReference type="EMBL" id="CP059668">
    <property type="protein sequence ID" value="QRW23936.1"/>
    <property type="molecule type" value="Genomic_DNA"/>
</dbReference>
<evidence type="ECO:0000256" key="10">
    <source>
        <dbReference type="RuleBase" id="RU000461"/>
    </source>
</evidence>
<dbReference type="AlphaFoldDB" id="A0A8H8SZ42"/>
<comment type="cofactor">
    <cofactor evidence="1 9">
        <name>heme</name>
        <dbReference type="ChEBI" id="CHEBI:30413"/>
    </cofactor>
</comment>
<comment type="similarity">
    <text evidence="3 10">Belongs to the cytochrome P450 family.</text>
</comment>
<dbReference type="Proteomes" id="UP000650533">
    <property type="component" value="Chromosome 11"/>
</dbReference>
<reference evidence="11" key="1">
    <citation type="submission" date="2020-05" db="EMBL/GenBank/DDBJ databases">
        <title>Evolutionary and genomic comparisons of hybrid uninucleate and nonhybrid Rhizoctonia fungi.</title>
        <authorList>
            <person name="Li C."/>
            <person name="Chen X."/>
        </authorList>
    </citation>
    <scope>NUCLEOTIDE SEQUENCE</scope>
    <source>
        <strain evidence="11">AG-1 IA</strain>
    </source>
</reference>
<evidence type="ECO:0000256" key="9">
    <source>
        <dbReference type="PIRSR" id="PIRSR602401-1"/>
    </source>
</evidence>
<dbReference type="SUPFAM" id="SSF48264">
    <property type="entry name" value="Cytochrome P450"/>
    <property type="match status" value="1"/>
</dbReference>
<evidence type="ECO:0000313" key="12">
    <source>
        <dbReference type="Proteomes" id="UP000650533"/>
    </source>
</evidence>
<dbReference type="InterPro" id="IPR001128">
    <property type="entry name" value="Cyt_P450"/>
</dbReference>
<evidence type="ECO:0000256" key="7">
    <source>
        <dbReference type="ARBA" id="ARBA00023004"/>
    </source>
</evidence>
<dbReference type="GO" id="GO:0005506">
    <property type="term" value="F:iron ion binding"/>
    <property type="evidence" value="ECO:0007669"/>
    <property type="project" value="InterPro"/>
</dbReference>
<organism evidence="11 12">
    <name type="scientific">Rhizoctonia solani</name>
    <dbReference type="NCBI Taxonomy" id="456999"/>
    <lineage>
        <taxon>Eukaryota</taxon>
        <taxon>Fungi</taxon>
        <taxon>Dikarya</taxon>
        <taxon>Basidiomycota</taxon>
        <taxon>Agaricomycotina</taxon>
        <taxon>Agaricomycetes</taxon>
        <taxon>Cantharellales</taxon>
        <taxon>Ceratobasidiaceae</taxon>
        <taxon>Rhizoctonia</taxon>
    </lineage>
</organism>
<dbReference type="Pfam" id="PF00067">
    <property type="entry name" value="p450"/>
    <property type="match status" value="2"/>
</dbReference>
<keyword evidence="5 9" id="KW-0479">Metal-binding</keyword>
<accession>A0A8H8SZ42</accession>
<dbReference type="GO" id="GO:0016705">
    <property type="term" value="F:oxidoreductase activity, acting on paired donors, with incorporation or reduction of molecular oxygen"/>
    <property type="evidence" value="ECO:0007669"/>
    <property type="project" value="InterPro"/>
</dbReference>
<name>A0A8H8SZ42_9AGAM</name>